<dbReference type="KEGG" id="fya:KMW28_25575"/>
<keyword evidence="1" id="KW-0472">Membrane</keyword>
<keyword evidence="1" id="KW-1133">Transmembrane helix</keyword>
<dbReference type="AlphaFoldDB" id="A0AAX1NB99"/>
<dbReference type="EMBL" id="CP076133">
    <property type="protein sequence ID" value="QWG04266.1"/>
    <property type="molecule type" value="Genomic_DNA"/>
</dbReference>
<accession>A0AAX1NB99</accession>
<feature type="transmembrane region" description="Helical" evidence="1">
    <location>
        <begin position="51"/>
        <end position="71"/>
    </location>
</feature>
<dbReference type="RefSeq" id="WP_169663750.1">
    <property type="nucleotide sequence ID" value="NZ_CP076133.1"/>
</dbReference>
<reference evidence="2 3" key="1">
    <citation type="submission" date="2021-05" db="EMBL/GenBank/DDBJ databases">
        <title>Comparative genomic studies on the polysaccharide-degrading batcterial strains of the Flammeovirga genus.</title>
        <authorList>
            <person name="Zewei F."/>
            <person name="Zheng Z."/>
            <person name="Yu L."/>
            <person name="Ruyue G."/>
            <person name="Yanhong M."/>
            <person name="Yuanyuan C."/>
            <person name="Jingyan G."/>
            <person name="Wenjun H."/>
        </authorList>
    </citation>
    <scope>NUCLEOTIDE SEQUENCE [LARGE SCALE GENOMIC DNA]</scope>
    <source>
        <strain evidence="2 3">NBRC:100898</strain>
    </source>
</reference>
<keyword evidence="3" id="KW-1185">Reference proteome</keyword>
<proteinExistence type="predicted"/>
<feature type="transmembrane region" description="Helical" evidence="1">
    <location>
        <begin position="14"/>
        <end position="36"/>
    </location>
</feature>
<name>A0AAX1NB99_9BACT</name>
<evidence type="ECO:0000256" key="1">
    <source>
        <dbReference type="SAM" id="Phobius"/>
    </source>
</evidence>
<gene>
    <name evidence="2" type="ORF">KMW28_25575</name>
</gene>
<protein>
    <submittedName>
        <fullName evidence="2">Uncharacterized protein</fullName>
    </submittedName>
</protein>
<dbReference type="Proteomes" id="UP000678679">
    <property type="component" value="Chromosome 2"/>
</dbReference>
<feature type="transmembrane region" description="Helical" evidence="1">
    <location>
        <begin position="83"/>
        <end position="105"/>
    </location>
</feature>
<evidence type="ECO:0000313" key="2">
    <source>
        <dbReference type="EMBL" id="QWG04266.1"/>
    </source>
</evidence>
<sequence>METVTLQNQVKKPIALRIIMVSFLLKVFIAFGLYYAISNGKLDIPNAKPDYILYTAGLYIINLIGMIVSALNGKLQLFRAIIIFDFIISIPAKAVIGFVMAVYSFGLTFHPKVKEFFESKRSI</sequence>
<evidence type="ECO:0000313" key="3">
    <source>
        <dbReference type="Proteomes" id="UP000678679"/>
    </source>
</evidence>
<organism evidence="2 3">
    <name type="scientific">Flammeovirga yaeyamensis</name>
    <dbReference type="NCBI Taxonomy" id="367791"/>
    <lineage>
        <taxon>Bacteria</taxon>
        <taxon>Pseudomonadati</taxon>
        <taxon>Bacteroidota</taxon>
        <taxon>Cytophagia</taxon>
        <taxon>Cytophagales</taxon>
        <taxon>Flammeovirgaceae</taxon>
        <taxon>Flammeovirga</taxon>
    </lineage>
</organism>
<keyword evidence="1" id="KW-0812">Transmembrane</keyword>